<comment type="function">
    <text evidence="1">Fluoride channel required for the rapid expulsion of cytoplasmic fluoride.</text>
</comment>
<dbReference type="OMA" id="ADGYCGC"/>
<feature type="transmembrane region" description="Helical" evidence="10">
    <location>
        <begin position="99"/>
        <end position="119"/>
    </location>
</feature>
<dbReference type="EMBL" id="MNAD01001558">
    <property type="protein sequence ID" value="OJT04141.1"/>
    <property type="molecule type" value="Genomic_DNA"/>
</dbReference>
<comment type="caution">
    <text evidence="11">The sequence shown here is derived from an EMBL/GenBank/DDBJ whole genome shotgun (WGS) entry which is preliminary data.</text>
</comment>
<evidence type="ECO:0000313" key="12">
    <source>
        <dbReference type="Proteomes" id="UP000184267"/>
    </source>
</evidence>
<gene>
    <name evidence="11" type="ORF">TRAPUB_5186</name>
</gene>
<evidence type="ECO:0000256" key="7">
    <source>
        <dbReference type="ARBA" id="ARBA00035120"/>
    </source>
</evidence>
<keyword evidence="12" id="KW-1185">Reference proteome</keyword>
<comment type="subcellular location">
    <subcellularLocation>
        <location evidence="2">Cell membrane</location>
        <topology evidence="2">Multi-pass membrane protein</topology>
    </subcellularLocation>
</comment>
<feature type="transmembrane region" description="Helical" evidence="10">
    <location>
        <begin position="371"/>
        <end position="393"/>
    </location>
</feature>
<evidence type="ECO:0000256" key="8">
    <source>
        <dbReference type="ARBA" id="ARBA00035585"/>
    </source>
</evidence>
<evidence type="ECO:0000256" key="5">
    <source>
        <dbReference type="ARBA" id="ARBA00022989"/>
    </source>
</evidence>
<organism evidence="11 12">
    <name type="scientific">Trametes pubescens</name>
    <name type="common">White-rot fungus</name>
    <dbReference type="NCBI Taxonomy" id="154538"/>
    <lineage>
        <taxon>Eukaryota</taxon>
        <taxon>Fungi</taxon>
        <taxon>Dikarya</taxon>
        <taxon>Basidiomycota</taxon>
        <taxon>Agaricomycotina</taxon>
        <taxon>Agaricomycetes</taxon>
        <taxon>Polyporales</taxon>
        <taxon>Polyporaceae</taxon>
        <taxon>Trametes</taxon>
    </lineage>
</organism>
<keyword evidence="4 10" id="KW-0812">Transmembrane</keyword>
<feature type="transmembrane region" description="Helical" evidence="10">
    <location>
        <begin position="163"/>
        <end position="181"/>
    </location>
</feature>
<dbReference type="PANTHER" id="PTHR28259">
    <property type="entry name" value="FLUORIDE EXPORT PROTEIN 1-RELATED"/>
    <property type="match status" value="1"/>
</dbReference>
<evidence type="ECO:0000256" key="6">
    <source>
        <dbReference type="ARBA" id="ARBA00023136"/>
    </source>
</evidence>
<dbReference type="GO" id="GO:0005886">
    <property type="term" value="C:plasma membrane"/>
    <property type="evidence" value="ECO:0007669"/>
    <property type="project" value="UniProtKB-SubCell"/>
</dbReference>
<evidence type="ECO:0000256" key="4">
    <source>
        <dbReference type="ARBA" id="ARBA00022692"/>
    </source>
</evidence>
<sequence>MAPPSDPNEKDPELVHDATRDHLNAGQEPSSKGSSSGSISASPTLQRRHNGNGTGRVPSDVGEVLARHSSVGDAASLASIDRPPSEEEKLPPSKIYHPLSFPVIALLMPASIFGVLARLGLQAITTYDGRAIFPLAWIQAAGCLIMGFALGMKEPFGRFYGPLYTAITTGFCGSLTTFSGWQLDIFESWINGTASHRDWFRDAIDGIGKTVFTLAIALSAVSFGAHLATLVVPRVPTLPPPSRRVRYALSALAVLVYTAAYPTYFRLPARYRHEATAALLFSFPGTLSRYLLSVHLNPRLKLFPLGTFVANTFGTALLGTFQVLQSIQAPNTLSPNACSVLKGLADGYCGCLTTVSTFAAEVDALDNRKSWLYVSISWLVSQILLAVIIGSSLGPGHVSRQITCRYE</sequence>
<feature type="region of interest" description="Disordered" evidence="9">
    <location>
        <begin position="1"/>
        <end position="60"/>
    </location>
</feature>
<proteinExistence type="inferred from homology"/>
<evidence type="ECO:0000313" key="11">
    <source>
        <dbReference type="EMBL" id="OJT04141.1"/>
    </source>
</evidence>
<dbReference type="STRING" id="154538.A0A1M2V924"/>
<feature type="compositionally biased region" description="Basic and acidic residues" evidence="9">
    <location>
        <begin position="7"/>
        <end position="23"/>
    </location>
</feature>
<comment type="catalytic activity">
    <reaction evidence="8">
        <text>fluoride(in) = fluoride(out)</text>
        <dbReference type="Rhea" id="RHEA:76159"/>
        <dbReference type="ChEBI" id="CHEBI:17051"/>
    </reaction>
    <physiologicalReaction direction="left-to-right" evidence="8">
        <dbReference type="Rhea" id="RHEA:76160"/>
    </physiologicalReaction>
</comment>
<feature type="transmembrane region" description="Helical" evidence="10">
    <location>
        <begin position="211"/>
        <end position="233"/>
    </location>
</feature>
<accession>A0A1M2V924</accession>
<keyword evidence="5 10" id="KW-1133">Transmembrane helix</keyword>
<keyword evidence="3" id="KW-1003">Cell membrane</keyword>
<evidence type="ECO:0000256" key="2">
    <source>
        <dbReference type="ARBA" id="ARBA00004651"/>
    </source>
</evidence>
<feature type="transmembrane region" description="Helical" evidence="10">
    <location>
        <begin position="245"/>
        <end position="263"/>
    </location>
</feature>
<dbReference type="Proteomes" id="UP000184267">
    <property type="component" value="Unassembled WGS sequence"/>
</dbReference>
<dbReference type="AlphaFoldDB" id="A0A1M2V924"/>
<dbReference type="InterPro" id="IPR003691">
    <property type="entry name" value="FluC"/>
</dbReference>
<evidence type="ECO:0000256" key="9">
    <source>
        <dbReference type="SAM" id="MobiDB-lite"/>
    </source>
</evidence>
<dbReference type="Pfam" id="PF02537">
    <property type="entry name" value="CRCB"/>
    <property type="match status" value="2"/>
</dbReference>
<dbReference type="GO" id="GO:1903425">
    <property type="term" value="F:fluoride transmembrane transporter activity"/>
    <property type="evidence" value="ECO:0007669"/>
    <property type="project" value="TreeGrafter"/>
</dbReference>
<dbReference type="PANTHER" id="PTHR28259:SF1">
    <property type="entry name" value="FLUORIDE EXPORT PROTEIN 1-RELATED"/>
    <property type="match status" value="1"/>
</dbReference>
<dbReference type="OrthoDB" id="409792at2759"/>
<reference evidence="11 12" key="1">
    <citation type="submission" date="2016-10" db="EMBL/GenBank/DDBJ databases">
        <title>Genome sequence of the basidiomycete white-rot fungus Trametes pubescens.</title>
        <authorList>
            <person name="Makela M.R."/>
            <person name="Granchi Z."/>
            <person name="Peng M."/>
            <person name="De Vries R.P."/>
            <person name="Grigoriev I."/>
            <person name="Riley R."/>
            <person name="Hilden K."/>
        </authorList>
    </citation>
    <scope>NUCLEOTIDE SEQUENCE [LARGE SCALE GENOMIC DNA]</scope>
    <source>
        <strain evidence="11 12">FBCC735</strain>
    </source>
</reference>
<feature type="compositionally biased region" description="Low complexity" evidence="9">
    <location>
        <begin position="30"/>
        <end position="42"/>
    </location>
</feature>
<feature type="transmembrane region" description="Helical" evidence="10">
    <location>
        <begin position="304"/>
        <end position="324"/>
    </location>
</feature>
<comment type="similarity">
    <text evidence="7">Belongs to the fluoride channel Fluc/FEX (TC 1.A.43) family.</text>
</comment>
<protein>
    <submittedName>
        <fullName evidence="11">UPF0695 membrane protein</fullName>
    </submittedName>
</protein>
<evidence type="ECO:0000256" key="3">
    <source>
        <dbReference type="ARBA" id="ARBA00022475"/>
    </source>
</evidence>
<name>A0A1M2V924_TRAPU</name>
<evidence type="ECO:0000256" key="1">
    <source>
        <dbReference type="ARBA" id="ARBA00002598"/>
    </source>
</evidence>
<keyword evidence="6 10" id="KW-0472">Membrane</keyword>
<feature type="transmembrane region" description="Helical" evidence="10">
    <location>
        <begin position="131"/>
        <end position="151"/>
    </location>
</feature>
<evidence type="ECO:0000256" key="10">
    <source>
        <dbReference type="SAM" id="Phobius"/>
    </source>
</evidence>